<dbReference type="EMBL" id="MK501817">
    <property type="protein sequence ID" value="QDQ37866.1"/>
    <property type="molecule type" value="Genomic_DNA"/>
</dbReference>
<organism evidence="6">
    <name type="scientific">Streptomyces vinaceusdrappus</name>
    <dbReference type="NCBI Taxonomy" id="67376"/>
    <lineage>
        <taxon>Bacteria</taxon>
        <taxon>Bacillati</taxon>
        <taxon>Actinomycetota</taxon>
        <taxon>Actinomycetes</taxon>
        <taxon>Kitasatosporales</taxon>
        <taxon>Streptomycetaceae</taxon>
        <taxon>Streptomyces</taxon>
        <taxon>Streptomyces rochei group</taxon>
    </lineage>
</organism>
<proteinExistence type="inferred from homology"/>
<evidence type="ECO:0000256" key="2">
    <source>
        <dbReference type="ARBA" id="ARBA00022676"/>
    </source>
</evidence>
<keyword evidence="2" id="KW-0328">Glycosyltransferase</keyword>
<name>A0A516T9L7_9ACTN</name>
<dbReference type="GO" id="GO:0008194">
    <property type="term" value="F:UDP-glycosyltransferase activity"/>
    <property type="evidence" value="ECO:0007669"/>
    <property type="project" value="InterPro"/>
</dbReference>
<dbReference type="InterPro" id="IPR002213">
    <property type="entry name" value="UDP_glucos_trans"/>
</dbReference>
<dbReference type="Pfam" id="PF21036">
    <property type="entry name" value="EryCIII-like_N"/>
    <property type="match status" value="1"/>
</dbReference>
<dbReference type="GO" id="GO:0016758">
    <property type="term" value="F:hexosyltransferase activity"/>
    <property type="evidence" value="ECO:0007669"/>
    <property type="project" value="UniProtKB-ARBA"/>
</dbReference>
<accession>A0A516T9L7</accession>
<evidence type="ECO:0000256" key="3">
    <source>
        <dbReference type="ARBA" id="ARBA00022679"/>
    </source>
</evidence>
<dbReference type="CDD" id="cd03784">
    <property type="entry name" value="GT1_Gtf-like"/>
    <property type="match status" value="1"/>
</dbReference>
<dbReference type="SUPFAM" id="SSF53756">
    <property type="entry name" value="UDP-Glycosyltransferase/glycogen phosphorylase"/>
    <property type="match status" value="1"/>
</dbReference>
<dbReference type="InterPro" id="IPR048284">
    <property type="entry name" value="EryCIII-like_N"/>
</dbReference>
<evidence type="ECO:0000259" key="5">
    <source>
        <dbReference type="Pfam" id="PF21036"/>
    </source>
</evidence>
<dbReference type="InterPro" id="IPR010610">
    <property type="entry name" value="EryCIII-like_C"/>
</dbReference>
<dbReference type="InterPro" id="IPR050426">
    <property type="entry name" value="Glycosyltransferase_28"/>
</dbReference>
<evidence type="ECO:0000256" key="1">
    <source>
        <dbReference type="ARBA" id="ARBA00006962"/>
    </source>
</evidence>
<dbReference type="Pfam" id="PF06722">
    <property type="entry name" value="EryCIII-like_C"/>
    <property type="match status" value="1"/>
</dbReference>
<keyword evidence="3 6" id="KW-0808">Transferase</keyword>
<comment type="similarity">
    <text evidence="1">Belongs to the glycosyltransferase 28 family.</text>
</comment>
<sequence length="420" mass="45598">MRVLFVVWPVQAHFYPQIPLAWALQGAGHEVCVASHPDLADTITAAGLSAVPLGKDTGIPALATIGEYVTGEDQRAALADRLSIAPAERAYPWDMYSSYYVPEIRIFHPEGATPQDVNPGADDLVRFAQGWQPDLVLWEGVWLAAAVAARSCGAAHARSLWAPDYLGWGRARHLAAGLADPLAELVGPVAERYGVPVDPELLLGQWSIDPTPTEVPRLTDVRTVPVRRVPSTGATALPGWLHPKPERPRVALTLGASMRNYMINKPLISAMLDMMDGLDIEVVATFNEAQLEGQRVPDNVRTIDYIPLTQLLPTCSAIVHHGAGGTMSAATAHRVPQLIEMDGLEAHLYAPYVTGRGAGLTIDHQKDSTSEMRKQLLRLVEEPSFQVGADALHADWLALPAPADIVPTLERLTAQFRHRS</sequence>
<dbReference type="PANTHER" id="PTHR48050">
    <property type="entry name" value="STEROL 3-BETA-GLUCOSYLTRANSFERASE"/>
    <property type="match status" value="1"/>
</dbReference>
<evidence type="ECO:0000259" key="4">
    <source>
        <dbReference type="Pfam" id="PF06722"/>
    </source>
</evidence>
<feature type="domain" description="Erythromycin biosynthesis protein CIII-like C-terminal" evidence="4">
    <location>
        <begin position="271"/>
        <end position="412"/>
    </location>
</feature>
<dbReference type="Gene3D" id="3.40.50.2000">
    <property type="entry name" value="Glycogen Phosphorylase B"/>
    <property type="match status" value="2"/>
</dbReference>
<dbReference type="PANTHER" id="PTHR48050:SF13">
    <property type="entry name" value="STEROL 3-BETA-GLUCOSYLTRANSFERASE UGT80A2"/>
    <property type="match status" value="1"/>
</dbReference>
<dbReference type="AlphaFoldDB" id="A0A516T9L7"/>
<feature type="domain" description="Erythromycin biosynthesis protein CIII-like N-terminal" evidence="5">
    <location>
        <begin position="22"/>
        <end position="255"/>
    </location>
</feature>
<dbReference type="GO" id="GO:0017000">
    <property type="term" value="P:antibiotic biosynthetic process"/>
    <property type="evidence" value="ECO:0007669"/>
    <property type="project" value="UniProtKB-ARBA"/>
</dbReference>
<protein>
    <submittedName>
        <fullName evidence="6">GTB-type glycosyltransferase</fullName>
    </submittedName>
</protein>
<reference evidence="6" key="1">
    <citation type="journal article" date="2019" name="Org. Lett.">
        <title>Discovery of Druggability-Improved Analogues by Investigation of the LL-D49194?1 Biosynthetic Pathway.</title>
        <authorList>
            <person name="Dong L."/>
            <person name="Shen Y."/>
            <person name="Hou X.-F."/>
            <person name="Li W.-J."/>
            <person name="Tang G.-L."/>
        </authorList>
    </citation>
    <scope>NUCLEOTIDE SEQUENCE</scope>
    <source>
        <strain evidence="6">NRRL15735</strain>
    </source>
</reference>
<evidence type="ECO:0000313" key="6">
    <source>
        <dbReference type="EMBL" id="QDQ37866.1"/>
    </source>
</evidence>